<keyword evidence="4" id="KW-1185">Reference proteome</keyword>
<dbReference type="EMBL" id="JAWZYT010000301">
    <property type="protein sequence ID" value="KAK4325038.1"/>
    <property type="molecule type" value="Genomic_DNA"/>
</dbReference>
<feature type="compositionally biased region" description="Polar residues" evidence="2">
    <location>
        <begin position="182"/>
        <end position="192"/>
    </location>
</feature>
<evidence type="ECO:0000256" key="1">
    <source>
        <dbReference type="SAM" id="Coils"/>
    </source>
</evidence>
<feature type="compositionally biased region" description="Basic and acidic residues" evidence="2">
    <location>
        <begin position="1"/>
        <end position="18"/>
    </location>
</feature>
<evidence type="ECO:0008006" key="5">
    <source>
        <dbReference type="Google" id="ProtNLM"/>
    </source>
</evidence>
<name>A0AAE1UHL2_9EUCA</name>
<protein>
    <recommendedName>
        <fullName evidence="5">BZIP domain-containing protein</fullName>
    </recommendedName>
</protein>
<dbReference type="CDD" id="cd14686">
    <property type="entry name" value="bZIP"/>
    <property type="match status" value="1"/>
</dbReference>
<evidence type="ECO:0000313" key="3">
    <source>
        <dbReference type="EMBL" id="KAK4325038.1"/>
    </source>
</evidence>
<feature type="compositionally biased region" description="Polar residues" evidence="2">
    <location>
        <begin position="19"/>
        <end position="33"/>
    </location>
</feature>
<sequence length="372" mass="41964">MWQEEKRRFELPKHDIDLSTRSSSPTKKNTMPSCTVPKKRNYFGRTETSLIQDTVNLKLESSYVSSEPPYSSFSSSPPLLIDAQQQQQQPQPQPRTGIYYSNLPISSLTSYGSEVECNTMDVEDCTSYYNPPPSSVPKDIESTLAGFGLKMINDGNNIMIQDVDVKDELERYGHGAAYNCLSPASNNSGSTDDSLSPSPSVCVSPPPPSGGDSSYYIVQQATTRKKVKDGTKKKKMFEMGPICDDTEMEKRRLNAINAKNNRDKKKQELGEHRRKIESLEEINQRCTQALKMTYSNYQEQRYEVERQAASLLVKEREILLKNREIKKKREEMVLLKGHLEIISGSLDDHNPAKNLIGSLLKNLSSAHEACYS</sequence>
<evidence type="ECO:0000256" key="2">
    <source>
        <dbReference type="SAM" id="MobiDB-lite"/>
    </source>
</evidence>
<dbReference type="Proteomes" id="UP001292094">
    <property type="component" value="Unassembled WGS sequence"/>
</dbReference>
<organism evidence="3 4">
    <name type="scientific">Petrolisthes manimaculis</name>
    <dbReference type="NCBI Taxonomy" id="1843537"/>
    <lineage>
        <taxon>Eukaryota</taxon>
        <taxon>Metazoa</taxon>
        <taxon>Ecdysozoa</taxon>
        <taxon>Arthropoda</taxon>
        <taxon>Crustacea</taxon>
        <taxon>Multicrustacea</taxon>
        <taxon>Malacostraca</taxon>
        <taxon>Eumalacostraca</taxon>
        <taxon>Eucarida</taxon>
        <taxon>Decapoda</taxon>
        <taxon>Pleocyemata</taxon>
        <taxon>Anomura</taxon>
        <taxon>Galatheoidea</taxon>
        <taxon>Porcellanidae</taxon>
        <taxon>Petrolisthes</taxon>
    </lineage>
</organism>
<evidence type="ECO:0000313" key="4">
    <source>
        <dbReference type="Proteomes" id="UP001292094"/>
    </source>
</evidence>
<feature type="region of interest" description="Disordered" evidence="2">
    <location>
        <begin position="1"/>
        <end position="39"/>
    </location>
</feature>
<gene>
    <name evidence="3" type="ORF">Pmani_004349</name>
</gene>
<feature type="compositionally biased region" description="Low complexity" evidence="2">
    <location>
        <begin position="193"/>
        <end position="203"/>
    </location>
</feature>
<reference evidence="3" key="1">
    <citation type="submission" date="2023-11" db="EMBL/GenBank/DDBJ databases">
        <title>Genome assemblies of two species of porcelain crab, Petrolisthes cinctipes and Petrolisthes manimaculis (Anomura: Porcellanidae).</title>
        <authorList>
            <person name="Angst P."/>
        </authorList>
    </citation>
    <scope>NUCLEOTIDE SEQUENCE</scope>
    <source>
        <strain evidence="3">PB745_02</strain>
        <tissue evidence="3">Gill</tissue>
    </source>
</reference>
<dbReference type="AlphaFoldDB" id="A0AAE1UHL2"/>
<proteinExistence type="predicted"/>
<feature type="coiled-coil region" evidence="1">
    <location>
        <begin position="255"/>
        <end position="289"/>
    </location>
</feature>
<keyword evidence="1" id="KW-0175">Coiled coil</keyword>
<feature type="region of interest" description="Disordered" evidence="2">
    <location>
        <begin position="180"/>
        <end position="213"/>
    </location>
</feature>
<comment type="caution">
    <text evidence="3">The sequence shown here is derived from an EMBL/GenBank/DDBJ whole genome shotgun (WGS) entry which is preliminary data.</text>
</comment>
<accession>A0AAE1UHL2</accession>